<sequence length="233" mass="26600">MEKISPGQIHLADQRGFSKTATLLRYSNFNYGNYFNEHRKPFGRLEIWNDEMLAGSSSIDVAVENSGWFVLMPVTGELLLKRVNGDIRLIDVGELFVGYAVAGERLELTNLYKSDWINYIYFQLKDNDIINPHRDTVFKFDFTGRANELIDLVPTCGIYPFRLHIGVFGGRIDAFYQLQNSSSLFYAFVLAGAFELQGRLMHERDGLALWQVEEADMEALSNNAVIVILEILK</sequence>
<keyword evidence="3" id="KW-1185">Reference proteome</keyword>
<dbReference type="RefSeq" id="WP_091163316.1">
    <property type="nucleotide sequence ID" value="NZ_FNCG01000002.1"/>
</dbReference>
<organism evidence="2 3">
    <name type="scientific">Mucilaginibacter gossypii</name>
    <dbReference type="NCBI Taxonomy" id="551996"/>
    <lineage>
        <taxon>Bacteria</taxon>
        <taxon>Pseudomonadati</taxon>
        <taxon>Bacteroidota</taxon>
        <taxon>Sphingobacteriia</taxon>
        <taxon>Sphingobacteriales</taxon>
        <taxon>Sphingobacteriaceae</taxon>
        <taxon>Mucilaginibacter</taxon>
    </lineage>
</organism>
<dbReference type="Proteomes" id="UP000199705">
    <property type="component" value="Unassembled WGS sequence"/>
</dbReference>
<dbReference type="AlphaFoldDB" id="A0A1G7S430"/>
<dbReference type="STRING" id="551996.SAMN05192573_102445"/>
<dbReference type="InterPro" id="IPR041602">
    <property type="entry name" value="Quercetinase_C"/>
</dbReference>
<gene>
    <name evidence="2" type="ORF">SAMN05192573_102445</name>
</gene>
<proteinExistence type="predicted"/>
<reference evidence="3" key="1">
    <citation type="submission" date="2016-10" db="EMBL/GenBank/DDBJ databases">
        <authorList>
            <person name="Varghese N."/>
            <person name="Submissions S."/>
        </authorList>
    </citation>
    <scope>NUCLEOTIDE SEQUENCE [LARGE SCALE GENOMIC DNA]</scope>
    <source>
        <strain evidence="3">Gh-67</strain>
    </source>
</reference>
<evidence type="ECO:0000259" key="1">
    <source>
        <dbReference type="Pfam" id="PF17954"/>
    </source>
</evidence>
<evidence type="ECO:0000313" key="3">
    <source>
        <dbReference type="Proteomes" id="UP000199705"/>
    </source>
</evidence>
<name>A0A1G7S430_9SPHI</name>
<accession>A0A1G7S430</accession>
<protein>
    <recommendedName>
        <fullName evidence="1">Quercetin 2,3-dioxygenase C-terminal cupin domain-containing protein</fullName>
    </recommendedName>
</protein>
<dbReference type="EMBL" id="FNCG01000002">
    <property type="protein sequence ID" value="SDG17712.1"/>
    <property type="molecule type" value="Genomic_DNA"/>
</dbReference>
<dbReference type="Pfam" id="PF17954">
    <property type="entry name" value="Pirin_C_2"/>
    <property type="match status" value="1"/>
</dbReference>
<feature type="domain" description="Quercetin 2,3-dioxygenase C-terminal cupin" evidence="1">
    <location>
        <begin position="175"/>
        <end position="228"/>
    </location>
</feature>
<evidence type="ECO:0000313" key="2">
    <source>
        <dbReference type="EMBL" id="SDG17712.1"/>
    </source>
</evidence>